<dbReference type="Proteomes" id="UP001055811">
    <property type="component" value="Linkage Group LG05"/>
</dbReference>
<keyword evidence="2" id="KW-1185">Reference proteome</keyword>
<dbReference type="EMBL" id="CM042013">
    <property type="protein sequence ID" value="KAI3740849.1"/>
    <property type="molecule type" value="Genomic_DNA"/>
</dbReference>
<accession>A0ACB9D2P8</accession>
<evidence type="ECO:0000313" key="2">
    <source>
        <dbReference type="Proteomes" id="UP001055811"/>
    </source>
</evidence>
<reference evidence="1 2" key="2">
    <citation type="journal article" date="2022" name="Mol. Ecol. Resour.">
        <title>The genomes of chicory, endive, great burdock and yacon provide insights into Asteraceae paleo-polyploidization history and plant inulin production.</title>
        <authorList>
            <person name="Fan W."/>
            <person name="Wang S."/>
            <person name="Wang H."/>
            <person name="Wang A."/>
            <person name="Jiang F."/>
            <person name="Liu H."/>
            <person name="Zhao H."/>
            <person name="Xu D."/>
            <person name="Zhang Y."/>
        </authorList>
    </citation>
    <scope>NUCLEOTIDE SEQUENCE [LARGE SCALE GENOMIC DNA]</scope>
    <source>
        <strain evidence="2">cv. Punajuju</strain>
        <tissue evidence="1">Leaves</tissue>
    </source>
</reference>
<comment type="caution">
    <text evidence="1">The sequence shown here is derived from an EMBL/GenBank/DDBJ whole genome shotgun (WGS) entry which is preliminary data.</text>
</comment>
<evidence type="ECO:0000313" key="1">
    <source>
        <dbReference type="EMBL" id="KAI3740849.1"/>
    </source>
</evidence>
<name>A0ACB9D2P8_CICIN</name>
<organism evidence="1 2">
    <name type="scientific">Cichorium intybus</name>
    <name type="common">Chicory</name>
    <dbReference type="NCBI Taxonomy" id="13427"/>
    <lineage>
        <taxon>Eukaryota</taxon>
        <taxon>Viridiplantae</taxon>
        <taxon>Streptophyta</taxon>
        <taxon>Embryophyta</taxon>
        <taxon>Tracheophyta</taxon>
        <taxon>Spermatophyta</taxon>
        <taxon>Magnoliopsida</taxon>
        <taxon>eudicotyledons</taxon>
        <taxon>Gunneridae</taxon>
        <taxon>Pentapetalae</taxon>
        <taxon>asterids</taxon>
        <taxon>campanulids</taxon>
        <taxon>Asterales</taxon>
        <taxon>Asteraceae</taxon>
        <taxon>Cichorioideae</taxon>
        <taxon>Cichorieae</taxon>
        <taxon>Cichoriinae</taxon>
        <taxon>Cichorium</taxon>
    </lineage>
</organism>
<protein>
    <submittedName>
        <fullName evidence="1">Uncharacterized protein</fullName>
    </submittedName>
</protein>
<reference evidence="2" key="1">
    <citation type="journal article" date="2022" name="Mol. Ecol. Resour.">
        <title>The genomes of chicory, endive, great burdock and yacon provide insights into Asteraceae palaeo-polyploidization history and plant inulin production.</title>
        <authorList>
            <person name="Fan W."/>
            <person name="Wang S."/>
            <person name="Wang H."/>
            <person name="Wang A."/>
            <person name="Jiang F."/>
            <person name="Liu H."/>
            <person name="Zhao H."/>
            <person name="Xu D."/>
            <person name="Zhang Y."/>
        </authorList>
    </citation>
    <scope>NUCLEOTIDE SEQUENCE [LARGE SCALE GENOMIC DNA]</scope>
    <source>
        <strain evidence="2">cv. Punajuju</strain>
    </source>
</reference>
<proteinExistence type="predicted"/>
<gene>
    <name evidence="1" type="ORF">L2E82_31323</name>
</gene>
<sequence>MVVRNPKMVLVADRAFRFIGNSGDRRISTREFLRPCISFWRSNKVFVVGNFGKWLCATRKWCWLLTEPSVFSGIPVTGEFPPENFYDLVFVPGEVSRGRKDYKEAGSEKITWGKRMKAMAVNGSGGESLMQGTRVVKRRR</sequence>